<evidence type="ECO:0000259" key="5">
    <source>
        <dbReference type="Pfam" id="PF00496"/>
    </source>
</evidence>
<dbReference type="PROSITE" id="PS51257">
    <property type="entry name" value="PROKAR_LIPOPROTEIN"/>
    <property type="match status" value="1"/>
</dbReference>
<dbReference type="InterPro" id="IPR023765">
    <property type="entry name" value="SBP_5_CS"/>
</dbReference>
<evidence type="ECO:0000256" key="3">
    <source>
        <dbReference type="ARBA" id="ARBA00022729"/>
    </source>
</evidence>
<evidence type="ECO:0000313" key="6">
    <source>
        <dbReference type="EMBL" id="RFM24415.1"/>
    </source>
</evidence>
<comment type="caution">
    <text evidence="6">The sequence shown here is derived from an EMBL/GenBank/DDBJ whole genome shotgun (WGS) entry which is preliminary data.</text>
</comment>
<sequence length="581" mass="66725">MLATSMRTYVLALLLVLSIMACSKKEDKPTSEKTTETTKFAAPPNTLVHAYIADLTLNPIIQNESNSREFCEMIYPKLMQETFDTALGLIVYQPLFATRWEVRNNNREIVFTLRRDVKWTDGQPVTARDWLFSYELYADSVIASVRQNFISENFLQEKDGTVNLKKAVDIPNDSTLIVRFRKPMPVDLMCKYTNLPFIAEHIWKDVKREEFRKSEFNRNPEKLVGCGPYKVEKWVPNSECVLVANKSCNLPAPPKIERIVNRVVQESTTRLTMLRTGEADVVQGIPPEEAEKMRKENPNVQIIPRGQVVFLYIGWMNIDPVLYKQSKKVQPHPLFGSKKVRQALTYAINRQEYLDGFLRGYGELGVTDVVPLCYWARDPELKPYPHDIEKAKSLLAEEGWKKGSDGILEKNGRKFSFKLTVNKGNKGREFLAVLVQKNLKDVGIDCQIETMESNVMSEKMRNRELDAFIAGFIVAPPDVDPSEIRLSDLERTPYNFTGFQNKRVDELINLAKAELQILNTAKYWKEYQKIIYDEQPETIVTWGSPLVGVSKRIKKAVITPVANFDCIWEWEMEGGSVAEKR</sequence>
<keyword evidence="3 4" id="KW-0732">Signal</keyword>
<dbReference type="EMBL" id="PHFL01000039">
    <property type="protein sequence ID" value="RFM24415.1"/>
    <property type="molecule type" value="Genomic_DNA"/>
</dbReference>
<evidence type="ECO:0000313" key="7">
    <source>
        <dbReference type="Proteomes" id="UP000266389"/>
    </source>
</evidence>
<gene>
    <name evidence="6" type="ORF">D0433_05340</name>
</gene>
<proteinExistence type="inferred from homology"/>
<dbReference type="PANTHER" id="PTHR30290">
    <property type="entry name" value="PERIPLASMIC BINDING COMPONENT OF ABC TRANSPORTER"/>
    <property type="match status" value="1"/>
</dbReference>
<dbReference type="SUPFAM" id="SSF53850">
    <property type="entry name" value="Periplasmic binding protein-like II"/>
    <property type="match status" value="1"/>
</dbReference>
<feature type="domain" description="Solute-binding protein family 5" evidence="5">
    <location>
        <begin position="92"/>
        <end position="481"/>
    </location>
</feature>
<organism evidence="6 7">
    <name type="scientific">Candidatus Thermochlorobacter aerophilus</name>
    <dbReference type="NCBI Taxonomy" id="1868324"/>
    <lineage>
        <taxon>Bacteria</taxon>
        <taxon>Pseudomonadati</taxon>
        <taxon>Chlorobiota</taxon>
        <taxon>Chlorobiia</taxon>
        <taxon>Chlorobiales</taxon>
        <taxon>Candidatus Thermochlorobacteriaceae</taxon>
        <taxon>Candidatus Thermochlorobacter</taxon>
    </lineage>
</organism>
<dbReference type="GO" id="GO:0030288">
    <property type="term" value="C:outer membrane-bounded periplasmic space"/>
    <property type="evidence" value="ECO:0007669"/>
    <property type="project" value="UniProtKB-ARBA"/>
</dbReference>
<dbReference type="Gene3D" id="3.40.190.10">
    <property type="entry name" value="Periplasmic binding protein-like II"/>
    <property type="match status" value="1"/>
</dbReference>
<dbReference type="Proteomes" id="UP000266389">
    <property type="component" value="Unassembled WGS sequence"/>
</dbReference>
<feature type="signal peptide" evidence="4">
    <location>
        <begin position="1"/>
        <end position="21"/>
    </location>
</feature>
<reference evidence="6 7" key="1">
    <citation type="journal article" date="2011" name="ISME J.">
        <title>Community ecology of hot spring cyanobacterial mats: predominant populations and their functional potential.</title>
        <authorList>
            <person name="Klatt C.G."/>
            <person name="Wood J.M."/>
            <person name="Rusch D.B."/>
            <person name="Bateson M.M."/>
            <person name="Hamamura N."/>
            <person name="Heidelberg J.F."/>
            <person name="Grossman A.R."/>
            <person name="Bhaya D."/>
            <person name="Cohan F.M."/>
            <person name="Kuhl M."/>
            <person name="Bryant D.A."/>
            <person name="Ward D.M."/>
        </authorList>
    </citation>
    <scope>NUCLEOTIDE SEQUENCE [LARGE SCALE GENOMIC DNA]</scope>
    <source>
        <strain evidence="6">OS</strain>
    </source>
</reference>
<dbReference type="PIRSF" id="PIRSF002741">
    <property type="entry name" value="MppA"/>
    <property type="match status" value="1"/>
</dbReference>
<dbReference type="AlphaFoldDB" id="A0A395M0V7"/>
<dbReference type="GO" id="GO:1904680">
    <property type="term" value="F:peptide transmembrane transporter activity"/>
    <property type="evidence" value="ECO:0007669"/>
    <property type="project" value="TreeGrafter"/>
</dbReference>
<keyword evidence="2" id="KW-0813">Transport</keyword>
<dbReference type="InterPro" id="IPR030678">
    <property type="entry name" value="Peptide/Ni-bd"/>
</dbReference>
<dbReference type="GO" id="GO:0043190">
    <property type="term" value="C:ATP-binding cassette (ABC) transporter complex"/>
    <property type="evidence" value="ECO:0007669"/>
    <property type="project" value="InterPro"/>
</dbReference>
<feature type="chain" id="PRO_5017460720" evidence="4">
    <location>
        <begin position="22"/>
        <end position="581"/>
    </location>
</feature>
<dbReference type="GO" id="GO:0015833">
    <property type="term" value="P:peptide transport"/>
    <property type="evidence" value="ECO:0007669"/>
    <property type="project" value="TreeGrafter"/>
</dbReference>
<evidence type="ECO:0000256" key="2">
    <source>
        <dbReference type="ARBA" id="ARBA00022448"/>
    </source>
</evidence>
<dbReference type="PROSITE" id="PS01040">
    <property type="entry name" value="SBP_BACTERIAL_5"/>
    <property type="match status" value="1"/>
</dbReference>
<dbReference type="InterPro" id="IPR039424">
    <property type="entry name" value="SBP_5"/>
</dbReference>
<accession>A0A395M0V7</accession>
<comment type="similarity">
    <text evidence="1">Belongs to the bacterial solute-binding protein 5 family.</text>
</comment>
<dbReference type="Gene3D" id="3.10.105.10">
    <property type="entry name" value="Dipeptide-binding Protein, Domain 3"/>
    <property type="match status" value="1"/>
</dbReference>
<protein>
    <submittedName>
        <fullName evidence="6">ABC transporter substrate-binding protein</fullName>
    </submittedName>
</protein>
<evidence type="ECO:0000256" key="1">
    <source>
        <dbReference type="ARBA" id="ARBA00005695"/>
    </source>
</evidence>
<dbReference type="PANTHER" id="PTHR30290:SF9">
    <property type="entry name" value="OLIGOPEPTIDE-BINDING PROTEIN APPA"/>
    <property type="match status" value="1"/>
</dbReference>
<dbReference type="InterPro" id="IPR000914">
    <property type="entry name" value="SBP_5_dom"/>
</dbReference>
<evidence type="ECO:0000256" key="4">
    <source>
        <dbReference type="SAM" id="SignalP"/>
    </source>
</evidence>
<name>A0A395M0V7_9BACT</name>
<dbReference type="Pfam" id="PF00496">
    <property type="entry name" value="SBP_bac_5"/>
    <property type="match status" value="1"/>
</dbReference>
<dbReference type="Gene3D" id="3.90.76.10">
    <property type="entry name" value="Dipeptide-binding Protein, Domain 1"/>
    <property type="match status" value="1"/>
</dbReference>